<evidence type="ECO:0000313" key="3">
    <source>
        <dbReference type="Proteomes" id="UP000299102"/>
    </source>
</evidence>
<protein>
    <submittedName>
        <fullName evidence="2">Uncharacterized protein</fullName>
    </submittedName>
</protein>
<gene>
    <name evidence="2" type="ORF">EVAR_14488_1</name>
</gene>
<organism evidence="2 3">
    <name type="scientific">Eumeta variegata</name>
    <name type="common">Bagworm moth</name>
    <name type="synonym">Eumeta japonica</name>
    <dbReference type="NCBI Taxonomy" id="151549"/>
    <lineage>
        <taxon>Eukaryota</taxon>
        <taxon>Metazoa</taxon>
        <taxon>Ecdysozoa</taxon>
        <taxon>Arthropoda</taxon>
        <taxon>Hexapoda</taxon>
        <taxon>Insecta</taxon>
        <taxon>Pterygota</taxon>
        <taxon>Neoptera</taxon>
        <taxon>Endopterygota</taxon>
        <taxon>Lepidoptera</taxon>
        <taxon>Glossata</taxon>
        <taxon>Ditrysia</taxon>
        <taxon>Tineoidea</taxon>
        <taxon>Psychidae</taxon>
        <taxon>Oiketicinae</taxon>
        <taxon>Eumeta</taxon>
    </lineage>
</organism>
<feature type="compositionally biased region" description="Basic and acidic residues" evidence="1">
    <location>
        <begin position="70"/>
        <end position="81"/>
    </location>
</feature>
<accession>A0A4C1U365</accession>
<comment type="caution">
    <text evidence="2">The sequence shown here is derived from an EMBL/GenBank/DDBJ whole genome shotgun (WGS) entry which is preliminary data.</text>
</comment>
<evidence type="ECO:0000256" key="1">
    <source>
        <dbReference type="SAM" id="MobiDB-lite"/>
    </source>
</evidence>
<dbReference type="EMBL" id="BGZK01000122">
    <property type="protein sequence ID" value="GBP20762.1"/>
    <property type="molecule type" value="Genomic_DNA"/>
</dbReference>
<dbReference type="AlphaFoldDB" id="A0A4C1U365"/>
<keyword evidence="3" id="KW-1185">Reference proteome</keyword>
<evidence type="ECO:0000313" key="2">
    <source>
        <dbReference type="EMBL" id="GBP20762.1"/>
    </source>
</evidence>
<feature type="region of interest" description="Disordered" evidence="1">
    <location>
        <begin position="1"/>
        <end position="24"/>
    </location>
</feature>
<dbReference type="Proteomes" id="UP000299102">
    <property type="component" value="Unassembled WGS sequence"/>
</dbReference>
<sequence>MFNFQSASRASKERLGRQIYNPQGQPIGQEVACRGAARRHATAAPEAAGCRWARSRCDHSCTRQPIQIQSDERRRAPDARARPTGHLRANLAPHLRIRESEMALIERSALDLYGPNVDLPISQILKWSDKFAQVAGTSNPQMVPLTALP</sequence>
<name>A0A4C1U365_EUMVA</name>
<feature type="region of interest" description="Disordered" evidence="1">
    <location>
        <begin position="68"/>
        <end position="87"/>
    </location>
</feature>
<reference evidence="2 3" key="1">
    <citation type="journal article" date="2019" name="Commun. Biol.">
        <title>The bagworm genome reveals a unique fibroin gene that provides high tensile strength.</title>
        <authorList>
            <person name="Kono N."/>
            <person name="Nakamura H."/>
            <person name="Ohtoshi R."/>
            <person name="Tomita M."/>
            <person name="Numata K."/>
            <person name="Arakawa K."/>
        </authorList>
    </citation>
    <scope>NUCLEOTIDE SEQUENCE [LARGE SCALE GENOMIC DNA]</scope>
</reference>
<proteinExistence type="predicted"/>